<feature type="non-terminal residue" evidence="5">
    <location>
        <position position="821"/>
    </location>
</feature>
<dbReference type="SUPFAM" id="SSF48264">
    <property type="entry name" value="Cytochrome P450"/>
    <property type="match status" value="1"/>
</dbReference>
<organism evidence="5 6">
    <name type="scientific">Tulasnella calospora MUT 4182</name>
    <dbReference type="NCBI Taxonomy" id="1051891"/>
    <lineage>
        <taxon>Eukaryota</taxon>
        <taxon>Fungi</taxon>
        <taxon>Dikarya</taxon>
        <taxon>Basidiomycota</taxon>
        <taxon>Agaricomycotina</taxon>
        <taxon>Agaricomycetes</taxon>
        <taxon>Cantharellales</taxon>
        <taxon>Tulasnellaceae</taxon>
        <taxon>Tulasnella</taxon>
    </lineage>
</organism>
<keyword evidence="4" id="KW-0408">Iron</keyword>
<dbReference type="GO" id="GO:0006979">
    <property type="term" value="P:response to oxidative stress"/>
    <property type="evidence" value="ECO:0007669"/>
    <property type="project" value="InterPro"/>
</dbReference>
<keyword evidence="2" id="KW-0223">Dioxygenase</keyword>
<dbReference type="GO" id="GO:0051213">
    <property type="term" value="F:dioxygenase activity"/>
    <property type="evidence" value="ECO:0007669"/>
    <property type="project" value="UniProtKB-KW"/>
</dbReference>
<gene>
    <name evidence="5" type="ORF">M407DRAFT_235894</name>
</gene>
<dbReference type="Pfam" id="PF03098">
    <property type="entry name" value="An_peroxidase"/>
    <property type="match status" value="1"/>
</dbReference>
<evidence type="ECO:0000256" key="1">
    <source>
        <dbReference type="ARBA" id="ARBA00022723"/>
    </source>
</evidence>
<evidence type="ECO:0000313" key="5">
    <source>
        <dbReference type="EMBL" id="KIO15746.1"/>
    </source>
</evidence>
<evidence type="ECO:0000256" key="4">
    <source>
        <dbReference type="ARBA" id="ARBA00023004"/>
    </source>
</evidence>
<dbReference type="STRING" id="1051891.A0A0C3Q096"/>
<dbReference type="GO" id="GO:0005506">
    <property type="term" value="F:iron ion binding"/>
    <property type="evidence" value="ECO:0007669"/>
    <property type="project" value="InterPro"/>
</dbReference>
<dbReference type="InterPro" id="IPR010255">
    <property type="entry name" value="Haem_peroxidase_sf"/>
</dbReference>
<reference evidence="5 6" key="1">
    <citation type="submission" date="2014-04" db="EMBL/GenBank/DDBJ databases">
        <authorList>
            <consortium name="DOE Joint Genome Institute"/>
            <person name="Kuo A."/>
            <person name="Girlanda M."/>
            <person name="Perotto S."/>
            <person name="Kohler A."/>
            <person name="Nagy L.G."/>
            <person name="Floudas D."/>
            <person name="Copeland A."/>
            <person name="Barry K.W."/>
            <person name="Cichocki N."/>
            <person name="Veneault-Fourrey C."/>
            <person name="LaButti K."/>
            <person name="Lindquist E.A."/>
            <person name="Lipzen A."/>
            <person name="Lundell T."/>
            <person name="Morin E."/>
            <person name="Murat C."/>
            <person name="Sun H."/>
            <person name="Tunlid A."/>
            <person name="Henrissat B."/>
            <person name="Grigoriev I.V."/>
            <person name="Hibbett D.S."/>
            <person name="Martin F."/>
            <person name="Nordberg H.P."/>
            <person name="Cantor M.N."/>
            <person name="Hua S.X."/>
        </authorList>
    </citation>
    <scope>NUCLEOTIDE SEQUENCE [LARGE SCALE GENOMIC DNA]</scope>
    <source>
        <strain evidence="5 6">MUT 4182</strain>
    </source>
</reference>
<evidence type="ECO:0000256" key="3">
    <source>
        <dbReference type="ARBA" id="ARBA00023002"/>
    </source>
</evidence>
<keyword evidence="1" id="KW-0479">Metal-binding</keyword>
<dbReference type="GO" id="GO:0016705">
    <property type="term" value="F:oxidoreductase activity, acting on paired donors, with incorporation or reduction of molecular oxygen"/>
    <property type="evidence" value="ECO:0007669"/>
    <property type="project" value="InterPro"/>
</dbReference>
<dbReference type="EMBL" id="KN823840">
    <property type="protein sequence ID" value="KIO15746.1"/>
    <property type="molecule type" value="Genomic_DNA"/>
</dbReference>
<protein>
    <submittedName>
        <fullName evidence="5">Uncharacterized protein</fullName>
    </submittedName>
</protein>
<keyword evidence="6" id="KW-1185">Reference proteome</keyword>
<dbReference type="InterPro" id="IPR037120">
    <property type="entry name" value="Haem_peroxidase_sf_animal"/>
</dbReference>
<accession>A0A0C3Q096</accession>
<name>A0A0C3Q096_9AGAM</name>
<evidence type="ECO:0000313" key="6">
    <source>
        <dbReference type="Proteomes" id="UP000054248"/>
    </source>
</evidence>
<dbReference type="InterPro" id="IPR050783">
    <property type="entry name" value="Oxylipin_biosynth_metab"/>
</dbReference>
<reference evidence="6" key="2">
    <citation type="submission" date="2015-01" db="EMBL/GenBank/DDBJ databases">
        <title>Evolutionary Origins and Diversification of the Mycorrhizal Mutualists.</title>
        <authorList>
            <consortium name="DOE Joint Genome Institute"/>
            <consortium name="Mycorrhizal Genomics Consortium"/>
            <person name="Kohler A."/>
            <person name="Kuo A."/>
            <person name="Nagy L.G."/>
            <person name="Floudas D."/>
            <person name="Copeland A."/>
            <person name="Barry K.W."/>
            <person name="Cichocki N."/>
            <person name="Veneault-Fourrey C."/>
            <person name="LaButti K."/>
            <person name="Lindquist E.A."/>
            <person name="Lipzen A."/>
            <person name="Lundell T."/>
            <person name="Morin E."/>
            <person name="Murat C."/>
            <person name="Riley R."/>
            <person name="Ohm R."/>
            <person name="Sun H."/>
            <person name="Tunlid A."/>
            <person name="Henrissat B."/>
            <person name="Grigoriev I.V."/>
            <person name="Hibbett D.S."/>
            <person name="Martin F."/>
        </authorList>
    </citation>
    <scope>NUCLEOTIDE SEQUENCE [LARGE SCALE GENOMIC DNA]</scope>
    <source>
        <strain evidence="6">MUT 4182</strain>
    </source>
</reference>
<dbReference type="PANTHER" id="PTHR11903">
    <property type="entry name" value="PROSTAGLANDIN G/H SYNTHASE"/>
    <property type="match status" value="1"/>
</dbReference>
<dbReference type="GO" id="GO:0004601">
    <property type="term" value="F:peroxidase activity"/>
    <property type="evidence" value="ECO:0007669"/>
    <property type="project" value="InterPro"/>
</dbReference>
<proteinExistence type="predicted"/>
<dbReference type="HOGENOM" id="CLU_344584_0_0_1"/>
<dbReference type="Proteomes" id="UP000054248">
    <property type="component" value="Unassembled WGS sequence"/>
</dbReference>
<dbReference type="InterPro" id="IPR019791">
    <property type="entry name" value="Haem_peroxidase_animal"/>
</dbReference>
<dbReference type="OrthoDB" id="3221715at2759"/>
<dbReference type="Gene3D" id="1.10.640.10">
    <property type="entry name" value="Haem peroxidase domain superfamily, animal type"/>
    <property type="match status" value="1"/>
</dbReference>
<sequence length="821" mass="91476">MFGLDDLTPTTLNPVTITKNAVGSALEVLDNTLYATAEYAERGNHLLTPLTNQTELQLVDDDGGRHSYVAKAIDALREQIKNGLPIENGLQDTAALVDALITSKFEGGQDDRKFLLESVLVFLSRYPNESILKKKLTDKVITVLYNDLPHPPQAIVGRKSRYRSADGAGTALWNPDMGKGTCSLNAFRKFLGLRPYKTFEEWNPIPEIADAARRLYGHPDNLELYPGLQAEEAKPKRAGAGLCASFTMTRAILADAVALVRGKASLYFRSSTFLIAHPHLGDRFLTTDFTTFNLTAWGYNDAIRNPNNSANGGTLCKLLMRTLPDYYPDDNAYTLFPLMNPVELRKDLAAEGIAHKYQWDRPVARKPLKVVKDWSTAKEVLQNSFFTADYPMNANLVFSGDNGYLQMMNETSASNREIKFIQEQFAGSNDARKHADYIFLQTGNLIKSKSYNLVGNGKRSVDIVRDVLINLPTRFVADMVLGLPLKTEDHHIGTLFEHELSEKLRDIYNFVFLQNDPTTHVARRETVKDTVDYLSHVTAHHWSSILSIFKLDLGIIAEKTLAIVSSNHVRCHDWLRRLKSKAGGRTDRQLLNDAVSLAVLLGAEYSQLLVHCLDSILPSNNPGSEEEGKDAQLRFKEVVEAARLSTTDTAGRNKFRQQIVDALRRAPVIPGIYRSVVSEINELPFSRDDRIYVSVSDAQINWGNPEKKKVDTPANPASGTCPLTPENTGILPGDGLIKLLGHDYVIDTLLVPALRPILSLKDLGRAQGNSGRLNSFDMAVDRTDVDESGKPTTGSEVKVRSYLDRNYIPSPWSRNMVVTYR</sequence>
<dbReference type="InterPro" id="IPR036396">
    <property type="entry name" value="Cyt_P450_sf"/>
</dbReference>
<keyword evidence="3" id="KW-0560">Oxidoreductase</keyword>
<dbReference type="PANTHER" id="PTHR11903:SF37">
    <property type="entry name" value="PSI-PRODUCING OXYGENASE A"/>
    <property type="match status" value="1"/>
</dbReference>
<evidence type="ECO:0000256" key="2">
    <source>
        <dbReference type="ARBA" id="ARBA00022964"/>
    </source>
</evidence>
<dbReference type="AlphaFoldDB" id="A0A0C3Q096"/>
<dbReference type="GO" id="GO:0020037">
    <property type="term" value="F:heme binding"/>
    <property type="evidence" value="ECO:0007669"/>
    <property type="project" value="InterPro"/>
</dbReference>
<dbReference type="SUPFAM" id="SSF48113">
    <property type="entry name" value="Heme-dependent peroxidases"/>
    <property type="match status" value="1"/>
</dbReference>
<dbReference type="GO" id="GO:0004497">
    <property type="term" value="F:monooxygenase activity"/>
    <property type="evidence" value="ECO:0007669"/>
    <property type="project" value="InterPro"/>
</dbReference>
<dbReference type="GO" id="GO:0006631">
    <property type="term" value="P:fatty acid metabolic process"/>
    <property type="evidence" value="ECO:0007669"/>
    <property type="project" value="UniProtKB-ARBA"/>
</dbReference>